<dbReference type="Proteomes" id="UP000501452">
    <property type="component" value="Plasmid unnamed1"/>
</dbReference>
<dbReference type="KEGG" id="rub:GBA63_22420"/>
<dbReference type="RefSeq" id="WP_166180781.1">
    <property type="nucleotide sequence ID" value="NZ_CP045120.1"/>
</dbReference>
<gene>
    <name evidence="1" type="ORF">GBA63_22420</name>
</gene>
<protein>
    <submittedName>
        <fullName evidence="1">Uncharacterized protein</fullName>
    </submittedName>
</protein>
<evidence type="ECO:0000313" key="1">
    <source>
        <dbReference type="EMBL" id="QIN85459.1"/>
    </source>
</evidence>
<accession>A0A6G8QG35</accession>
<geneLocation type="plasmid" evidence="1 2">
    <name>unnamed1</name>
</geneLocation>
<evidence type="ECO:0000313" key="2">
    <source>
        <dbReference type="Proteomes" id="UP000501452"/>
    </source>
</evidence>
<dbReference type="AlphaFoldDB" id="A0A6G8QG35"/>
<proteinExistence type="predicted"/>
<dbReference type="InterPro" id="IPR011723">
    <property type="entry name" value="Znf/thioredoxin_put"/>
</dbReference>
<name>A0A6G8QG35_9ACTN</name>
<dbReference type="EMBL" id="CP045120">
    <property type="protein sequence ID" value="QIN85459.1"/>
    <property type="molecule type" value="Genomic_DNA"/>
</dbReference>
<dbReference type="NCBIfam" id="TIGR02098">
    <property type="entry name" value="MJ0042_CXXC"/>
    <property type="match status" value="1"/>
</dbReference>
<keyword evidence="1" id="KW-0614">Plasmid</keyword>
<organism evidence="1 2">
    <name type="scientific">Rubrobacter tropicus</name>
    <dbReference type="NCBI Taxonomy" id="2653851"/>
    <lineage>
        <taxon>Bacteria</taxon>
        <taxon>Bacillati</taxon>
        <taxon>Actinomycetota</taxon>
        <taxon>Rubrobacteria</taxon>
        <taxon>Rubrobacterales</taxon>
        <taxon>Rubrobacteraceae</taxon>
        <taxon>Rubrobacter</taxon>
    </lineage>
</organism>
<reference evidence="1 2" key="1">
    <citation type="submission" date="2019-10" db="EMBL/GenBank/DDBJ databases">
        <title>Rubrobacter sp nov SCSIO 52090 isolated from a deep-sea sediment in the South China Sea.</title>
        <authorList>
            <person name="Chen R.W."/>
        </authorList>
    </citation>
    <scope>NUCLEOTIDE SEQUENCE [LARGE SCALE GENOMIC DNA]</scope>
    <source>
        <strain evidence="1 2">SCSIO 52909</strain>
        <plasmid evidence="1 2">unnamed1</plasmid>
    </source>
</reference>
<sequence>MAQTITTHDDHFVCPYCAARIRVVEGGSGLAGGSRCGHLFRVDGGRHGPKTGHFEAPDDYFVFDTTQPPTVGVFVKRDDPRYARAFEAGHVDPGWPPPIR</sequence>
<keyword evidence="2" id="KW-1185">Reference proteome</keyword>